<keyword evidence="3" id="KW-1185">Reference proteome</keyword>
<dbReference type="RefSeq" id="WP_157389423.1">
    <property type="nucleotide sequence ID" value="NZ_WRPP01000004.1"/>
</dbReference>
<protein>
    <submittedName>
        <fullName evidence="2">Uncharacterized protein</fullName>
    </submittedName>
</protein>
<comment type="caution">
    <text evidence="2">The sequence shown here is derived from an EMBL/GenBank/DDBJ whole genome shotgun (WGS) entry which is preliminary data.</text>
</comment>
<dbReference type="AlphaFoldDB" id="A0A7K1V0X2"/>
<organism evidence="2 3">
    <name type="scientific">Nocardia terrae</name>
    <dbReference type="NCBI Taxonomy" id="2675851"/>
    <lineage>
        <taxon>Bacteria</taxon>
        <taxon>Bacillati</taxon>
        <taxon>Actinomycetota</taxon>
        <taxon>Actinomycetes</taxon>
        <taxon>Mycobacteriales</taxon>
        <taxon>Nocardiaceae</taxon>
        <taxon>Nocardia</taxon>
    </lineage>
</organism>
<feature type="transmembrane region" description="Helical" evidence="1">
    <location>
        <begin position="32"/>
        <end position="50"/>
    </location>
</feature>
<feature type="transmembrane region" description="Helical" evidence="1">
    <location>
        <begin position="95"/>
        <end position="115"/>
    </location>
</feature>
<evidence type="ECO:0000313" key="2">
    <source>
        <dbReference type="EMBL" id="MVU79798.1"/>
    </source>
</evidence>
<proteinExistence type="predicted"/>
<dbReference type="Proteomes" id="UP000466794">
    <property type="component" value="Unassembled WGS sequence"/>
</dbReference>
<feature type="transmembrane region" description="Helical" evidence="1">
    <location>
        <begin position="57"/>
        <end position="75"/>
    </location>
</feature>
<dbReference type="EMBL" id="WRPP01000004">
    <property type="protein sequence ID" value="MVU79798.1"/>
    <property type="molecule type" value="Genomic_DNA"/>
</dbReference>
<evidence type="ECO:0000256" key="1">
    <source>
        <dbReference type="SAM" id="Phobius"/>
    </source>
</evidence>
<sequence>MSSVRGGLAGVAMATLAVGAHGFAGGGYPESSGVMLLVLVTAALGALAAALRPRATLPALMLLGQPLCHIALSGLVQHGHPAHAMEFAGHGPMAIAHAVAALGCAGLILIVERLYELISHAVRVVLTRPAGLPVCGALPRRPRSTSTPKTLLALGAIGPRAPPVTA</sequence>
<evidence type="ECO:0000313" key="3">
    <source>
        <dbReference type="Proteomes" id="UP000466794"/>
    </source>
</evidence>
<keyword evidence="1" id="KW-1133">Transmembrane helix</keyword>
<name>A0A7K1V0X2_9NOCA</name>
<gene>
    <name evidence="2" type="ORF">GPX89_21455</name>
</gene>
<reference evidence="2 3" key="1">
    <citation type="submission" date="2019-12" db="EMBL/GenBank/DDBJ databases">
        <title>Nocardia sp. nov. ET3-3 isolated from soil.</title>
        <authorList>
            <person name="Kanchanasin P."/>
            <person name="Tanasupawat S."/>
            <person name="Yuki M."/>
            <person name="Kudo T."/>
        </authorList>
    </citation>
    <scope>NUCLEOTIDE SEQUENCE [LARGE SCALE GENOMIC DNA]</scope>
    <source>
        <strain evidence="2 3">ET3-3</strain>
    </source>
</reference>
<accession>A0A7K1V0X2</accession>
<keyword evidence="1" id="KW-0472">Membrane</keyword>
<keyword evidence="1" id="KW-0812">Transmembrane</keyword>